<keyword evidence="3" id="KW-1185">Reference proteome</keyword>
<feature type="signal peptide" evidence="1">
    <location>
        <begin position="1"/>
        <end position="22"/>
    </location>
</feature>
<dbReference type="RefSeq" id="WP_148309027.1">
    <property type="nucleotide sequence ID" value="NZ_CP009122.1"/>
</dbReference>
<feature type="chain" id="PRO_5002030653" evidence="1">
    <location>
        <begin position="23"/>
        <end position="188"/>
    </location>
</feature>
<reference evidence="2 3" key="1">
    <citation type="journal article" date="2015" name="Int. J. Syst. Evol. Microbiol.">
        <title>Description of Sphingopyxis fribergensis sp. nov. - a soil bacterium with the ability to degrade styrene and phenylacetic acid.</title>
        <authorList>
            <person name="Oelschlagel M."/>
            <person name="Ruckert C."/>
            <person name="Kalinowski J."/>
            <person name="Schmidt G."/>
            <person name="Schlomann M."/>
            <person name="Tischler D."/>
        </authorList>
    </citation>
    <scope>NUCLEOTIDE SEQUENCE [LARGE SCALE GENOMIC DNA]</scope>
    <source>
        <strain evidence="2 3">Kp5.2</strain>
    </source>
</reference>
<accession>A0A0A7PD71</accession>
<organism evidence="2 3">
    <name type="scientific">Sphingopyxis fribergensis</name>
    <dbReference type="NCBI Taxonomy" id="1515612"/>
    <lineage>
        <taxon>Bacteria</taxon>
        <taxon>Pseudomonadati</taxon>
        <taxon>Pseudomonadota</taxon>
        <taxon>Alphaproteobacteria</taxon>
        <taxon>Sphingomonadales</taxon>
        <taxon>Sphingomonadaceae</taxon>
        <taxon>Sphingopyxis</taxon>
    </lineage>
</organism>
<evidence type="ECO:0000313" key="3">
    <source>
        <dbReference type="Proteomes" id="UP000030907"/>
    </source>
</evidence>
<dbReference type="Proteomes" id="UP000030907">
    <property type="component" value="Chromosome"/>
</dbReference>
<name>A0A0A7PD71_9SPHN</name>
<dbReference type="STRING" id="1515612.SKP52_04885"/>
<gene>
    <name evidence="2" type="ORF">SKP52_04885</name>
</gene>
<evidence type="ECO:0000256" key="1">
    <source>
        <dbReference type="SAM" id="SignalP"/>
    </source>
</evidence>
<dbReference type="EMBL" id="CP009122">
    <property type="protein sequence ID" value="AJA07904.1"/>
    <property type="molecule type" value="Genomic_DNA"/>
</dbReference>
<dbReference type="HOGENOM" id="CLU_1440214_0_0_5"/>
<proteinExistence type="predicted"/>
<dbReference type="OrthoDB" id="7450851at2"/>
<sequence length="188" mass="19114">MALIFGAAAAVLLAASTQSAAAAETKSAAEPPSPNSVEPAIAPLVLKRDTPVHFMVVSEVTTKTHTQGHRFRLRVDKPVFVDGVLALPVGTTAWGEVLAAKKSGNAGKSGSLEARLLYVDVEGYHVPIGGNNQAKGAGGGAETALGVLALGPLGLFAKGNNAKIKAGELMTGFVEGDTEIPRPKPSAP</sequence>
<dbReference type="KEGG" id="sphk:SKP52_04885"/>
<dbReference type="AlphaFoldDB" id="A0A0A7PD71"/>
<evidence type="ECO:0000313" key="2">
    <source>
        <dbReference type="EMBL" id="AJA07904.1"/>
    </source>
</evidence>
<keyword evidence="1" id="KW-0732">Signal</keyword>
<protein>
    <submittedName>
        <fullName evidence="2">Putative secreted protein</fullName>
    </submittedName>
</protein>